<gene>
    <name evidence="1" type="ORF">X907_1299</name>
</gene>
<evidence type="ECO:0000313" key="1">
    <source>
        <dbReference type="EMBL" id="AZU03833.1"/>
    </source>
</evidence>
<dbReference type="Proteomes" id="UP000286954">
    <property type="component" value="Chromosome"/>
</dbReference>
<name>A0A3T0E8U7_9PROT</name>
<accession>A0A3T0E8U7</accession>
<dbReference type="OrthoDB" id="332676at2"/>
<protein>
    <submittedName>
        <fullName evidence="1">Uncharacterized protein</fullName>
    </submittedName>
</protein>
<evidence type="ECO:0000313" key="2">
    <source>
        <dbReference type="Proteomes" id="UP000286954"/>
    </source>
</evidence>
<organism evidence="1 2">
    <name type="scientific">Glycocaulis alkaliphilus</name>
    <dbReference type="NCBI Taxonomy" id="1434191"/>
    <lineage>
        <taxon>Bacteria</taxon>
        <taxon>Pseudomonadati</taxon>
        <taxon>Pseudomonadota</taxon>
        <taxon>Alphaproteobacteria</taxon>
        <taxon>Maricaulales</taxon>
        <taxon>Maricaulaceae</taxon>
        <taxon>Glycocaulis</taxon>
    </lineage>
</organism>
<dbReference type="KEGG" id="gak:X907_1299"/>
<sequence>MQINLTREQILEYEARYVYDADDVLGARMEAAARRGHMTRDDLIEVARWKWRGGATRKLCSQNSEAEVEEITGISFAAKTERLRIGALLALHGVQWPMASVILHFAFPDRYPILDVRAMNTVGTSTHYTFEKWLEYTKLCREFAAKHDVNMRTLDKALWAYDKGSP</sequence>
<keyword evidence="2" id="KW-1185">Reference proteome</keyword>
<dbReference type="AlphaFoldDB" id="A0A3T0E8U7"/>
<reference evidence="1 2" key="1">
    <citation type="submission" date="2016-12" db="EMBL/GenBank/DDBJ databases">
        <title>The genome of dimorphic prosthecate Glycocaulis alkaliphilus 6b-8t, isolated from crude oil dictates its adaptability in petroleum environments.</title>
        <authorList>
            <person name="Wu X.-L."/>
            <person name="Geng S."/>
        </authorList>
    </citation>
    <scope>NUCLEOTIDE SEQUENCE [LARGE SCALE GENOMIC DNA]</scope>
    <source>
        <strain evidence="1 2">6B-8</strain>
    </source>
</reference>
<dbReference type="EMBL" id="CP018911">
    <property type="protein sequence ID" value="AZU03833.1"/>
    <property type="molecule type" value="Genomic_DNA"/>
</dbReference>
<dbReference type="RefSeq" id="WP_127566363.1">
    <property type="nucleotide sequence ID" value="NZ_BMFB01000008.1"/>
</dbReference>
<proteinExistence type="predicted"/>